<reference evidence="3" key="2">
    <citation type="submission" date="2015-05" db="EMBL/GenBank/DDBJ databases">
        <title>Complete genome sequence of Corynebacterium mustelae DSM 45274, isolated from various tissues of a male ferret with lethal sepsis.</title>
        <authorList>
            <person name="Ruckert C."/>
            <person name="Albersmeier A."/>
            <person name="Winkler A."/>
            <person name="Tauch A."/>
        </authorList>
    </citation>
    <scope>NUCLEOTIDE SEQUENCE [LARGE SCALE GENOMIC DNA]</scope>
    <source>
        <strain evidence="3">DSM 45274</strain>
    </source>
</reference>
<sequence length="355" mass="38491">MKFTRLATTLAGLCAAAICTAPIAHSAEVTPAQVAGDTPLATISGAKYPEQQLKWRANVSGERVEEMWATSPAMNNREIPLVVIRAAEPNRPIIYLLNGGDGGEGDANWLMQTDVLDFYREKNVNVVIPMTGKFSYYSDWVSENAALGGKQMWETFLTKELPGPIEKELKANGKRAIAGMSMSATSSVLLAEHNPGFYDAVGAFSGCYASSKPAPTAYIALTLQRGAATIEQMWGTWGGPLWHYNDALINAESLRNTEIYVSNGSGLGGEADMPNGSRLRGVDPFIASMSATISTTSGGAIEAATNQCTHDFKKKLESLNIPATFNMRNTGTHSWGYWKQDLRDSWPTFERAFNS</sequence>
<feature type="chain" id="PRO_5002554361" evidence="1">
    <location>
        <begin position="27"/>
        <end position="355"/>
    </location>
</feature>
<feature type="signal peptide" evidence="1">
    <location>
        <begin position="1"/>
        <end position="26"/>
    </location>
</feature>
<dbReference type="GO" id="GO:0016747">
    <property type="term" value="F:acyltransferase activity, transferring groups other than amino-acyl groups"/>
    <property type="evidence" value="ECO:0007669"/>
    <property type="project" value="TreeGrafter"/>
</dbReference>
<proteinExistence type="predicted"/>
<dbReference type="PANTHER" id="PTHR48098">
    <property type="entry name" value="ENTEROCHELIN ESTERASE-RELATED"/>
    <property type="match status" value="1"/>
</dbReference>
<dbReference type="EMBL" id="CP011542">
    <property type="protein sequence ID" value="AKK04629.1"/>
    <property type="molecule type" value="Genomic_DNA"/>
</dbReference>
<keyword evidence="3" id="KW-1185">Reference proteome</keyword>
<dbReference type="InterPro" id="IPR000801">
    <property type="entry name" value="Esterase-like"/>
</dbReference>
<evidence type="ECO:0000256" key="1">
    <source>
        <dbReference type="SAM" id="SignalP"/>
    </source>
</evidence>
<accession>A0A0G3GU46</accession>
<dbReference type="KEGG" id="cmv:CMUST_01400"/>
<dbReference type="SUPFAM" id="SSF53474">
    <property type="entry name" value="alpha/beta-Hydrolases"/>
    <property type="match status" value="1"/>
</dbReference>
<dbReference type="Gene3D" id="3.40.50.1820">
    <property type="entry name" value="alpha/beta hydrolase"/>
    <property type="match status" value="1"/>
</dbReference>
<dbReference type="PANTHER" id="PTHR48098:SF1">
    <property type="entry name" value="DIACYLGLYCEROL ACYLTRANSFERASE_MYCOLYLTRANSFERASE AG85A"/>
    <property type="match status" value="1"/>
</dbReference>
<name>A0A0G3GU46_9CORY</name>
<dbReference type="RefSeq" id="WP_047261013.1">
    <property type="nucleotide sequence ID" value="NZ_CP011542.1"/>
</dbReference>
<evidence type="ECO:0000313" key="2">
    <source>
        <dbReference type="EMBL" id="AKK04629.1"/>
    </source>
</evidence>
<gene>
    <name evidence="2" type="ORF">CMUST_01400</name>
</gene>
<dbReference type="InterPro" id="IPR050583">
    <property type="entry name" value="Mycobacterial_A85_antigen"/>
</dbReference>
<dbReference type="STRING" id="571915.CMUST_01400"/>
<protein>
    <submittedName>
        <fullName evidence="2">Putative esterase</fullName>
    </submittedName>
</protein>
<dbReference type="Proteomes" id="UP000035199">
    <property type="component" value="Chromosome"/>
</dbReference>
<reference evidence="2 3" key="1">
    <citation type="journal article" date="2015" name="Genome Announc.">
        <title>Complete Genome Sequence of the Type Strain Corynebacterium mustelae DSM 45274, Isolated from Various Tissues of a Male Ferret with Lethal Sepsis.</title>
        <authorList>
            <person name="Ruckert C."/>
            <person name="Eimer J."/>
            <person name="Winkler A."/>
            <person name="Tauch A."/>
        </authorList>
    </citation>
    <scope>NUCLEOTIDE SEQUENCE [LARGE SCALE GENOMIC DNA]</scope>
    <source>
        <strain evidence="2 3">DSM 45274</strain>
    </source>
</reference>
<dbReference type="OrthoDB" id="4510758at2"/>
<dbReference type="AlphaFoldDB" id="A0A0G3GU46"/>
<evidence type="ECO:0000313" key="3">
    <source>
        <dbReference type="Proteomes" id="UP000035199"/>
    </source>
</evidence>
<dbReference type="InterPro" id="IPR029058">
    <property type="entry name" value="AB_hydrolase_fold"/>
</dbReference>
<dbReference type="PATRIC" id="fig|571915.4.peg.288"/>
<keyword evidence="1" id="KW-0732">Signal</keyword>
<dbReference type="Pfam" id="PF00756">
    <property type="entry name" value="Esterase"/>
    <property type="match status" value="1"/>
</dbReference>
<organism evidence="2 3">
    <name type="scientific">Corynebacterium mustelae</name>
    <dbReference type="NCBI Taxonomy" id="571915"/>
    <lineage>
        <taxon>Bacteria</taxon>
        <taxon>Bacillati</taxon>
        <taxon>Actinomycetota</taxon>
        <taxon>Actinomycetes</taxon>
        <taxon>Mycobacteriales</taxon>
        <taxon>Corynebacteriaceae</taxon>
        <taxon>Corynebacterium</taxon>
    </lineage>
</organism>